<proteinExistence type="evidence at transcript level"/>
<evidence type="ECO:0000313" key="4">
    <source>
        <dbReference type="Proteomes" id="UP000606786"/>
    </source>
</evidence>
<keyword evidence="4" id="KW-1185">Reference proteome</keyword>
<dbReference type="GO" id="GO:0042795">
    <property type="term" value="P:snRNA transcription by RNA polymerase II"/>
    <property type="evidence" value="ECO:0007669"/>
    <property type="project" value="TreeGrafter"/>
</dbReference>
<evidence type="ECO:0000313" key="3">
    <source>
        <dbReference type="EMBL" id="JAC05892.1"/>
    </source>
</evidence>
<dbReference type="PANTHER" id="PTHR15131">
    <property type="entry name" value="SMALL NUCLEAR RNA ACTIVATING COMPLEX, POLYPEPTIDE 1"/>
    <property type="match status" value="1"/>
</dbReference>
<reference evidence="3" key="2">
    <citation type="journal article" date="2014" name="BMC Genomics">
        <title>A genomic perspective to assessing quality of mass-reared SIT flies used in Mediterranean fruit fly (Ceratitis capitata) eradication in California.</title>
        <authorList>
            <person name="Calla B."/>
            <person name="Hall B."/>
            <person name="Hou S."/>
            <person name="Geib S.M."/>
        </authorList>
    </citation>
    <scope>NUCLEOTIDE SEQUENCE</scope>
</reference>
<dbReference type="GO" id="GO:0042796">
    <property type="term" value="P:snRNA transcription by RNA polymerase III"/>
    <property type="evidence" value="ECO:0007669"/>
    <property type="project" value="TreeGrafter"/>
</dbReference>
<dbReference type="EMBL" id="GAMC01000664">
    <property type="protein sequence ID" value="JAC05892.1"/>
    <property type="molecule type" value="mRNA"/>
</dbReference>
<name>W8CB92_CERCA</name>
<reference evidence="2" key="3">
    <citation type="submission" date="2020-11" db="EMBL/GenBank/DDBJ databases">
        <authorList>
            <person name="Whitehead M."/>
        </authorList>
    </citation>
    <scope>NUCLEOTIDE SEQUENCE</scope>
    <source>
        <strain evidence="2">EGII</strain>
    </source>
</reference>
<dbReference type="AlphaFoldDB" id="W8CB92"/>
<feature type="compositionally biased region" description="Basic and acidic residues" evidence="1">
    <location>
        <begin position="292"/>
        <end position="305"/>
    </location>
</feature>
<dbReference type="EMBL" id="CAJHJT010000001">
    <property type="protein sequence ID" value="CAD6996127.1"/>
    <property type="molecule type" value="Genomic_DNA"/>
</dbReference>
<dbReference type="Proteomes" id="UP000606786">
    <property type="component" value="Unassembled WGS sequence"/>
</dbReference>
<protein>
    <submittedName>
        <fullName evidence="2">(Mediterranean fruit fly) hypothetical protein</fullName>
    </submittedName>
</protein>
<reference evidence="3" key="1">
    <citation type="submission" date="2013-07" db="EMBL/GenBank/DDBJ databases">
        <authorList>
            <person name="Geib S."/>
        </authorList>
    </citation>
    <scope>NUCLEOTIDE SEQUENCE</scope>
</reference>
<dbReference type="PANTHER" id="PTHR15131:SF3">
    <property type="entry name" value="SNRNA-ACTIVATING PROTEIN COMPLEX SUBUNIT 1"/>
    <property type="match status" value="1"/>
</dbReference>
<dbReference type="Pfam" id="PF09808">
    <property type="entry name" value="SNAPC1"/>
    <property type="match status" value="1"/>
</dbReference>
<dbReference type="KEGG" id="ccat:105664952"/>
<feature type="region of interest" description="Disordered" evidence="1">
    <location>
        <begin position="284"/>
        <end position="314"/>
    </location>
</feature>
<gene>
    <name evidence="2" type="ORF">CCAP1982_LOCUS4821</name>
</gene>
<evidence type="ECO:0000313" key="2">
    <source>
        <dbReference type="EMBL" id="CAD6996127.1"/>
    </source>
</evidence>
<dbReference type="InterPro" id="IPR019188">
    <property type="entry name" value="SNAPC1"/>
</dbReference>
<dbReference type="GO" id="GO:0019185">
    <property type="term" value="C:snRNA-activating protein complex"/>
    <property type="evidence" value="ECO:0007669"/>
    <property type="project" value="TreeGrafter"/>
</dbReference>
<evidence type="ECO:0000256" key="1">
    <source>
        <dbReference type="SAM" id="MobiDB-lite"/>
    </source>
</evidence>
<sequence length="424" mass="48844">MESAIFEDCRKLIDLFVTSGNHTFASFCKQWKALQFQQIYYAQTTHIEVIQTTAAIMNCARHEICDSEVNIKNGDLTVDKEVKNTTAQHFTDEVMRRRIGYLFLLYAIYFKQPTEGFVKIETTLNTWHILKTFIDSLPPSIDMDDVRYVFWRLLQADAFRFTALNYCVGLEDLVDYEKLNDRENTSFQYNNSGKGLEQQLHDFSAIKRILPALSVLEDGYNEMKEMLVNTNTNGLHKQSLPASTIFKSIEQCFQNIQSIVDDSESGSKANSLLLESSKRHLKRKGFSNNYGEKQDNSKVDNENNSRKHKSLRRMSARTVFTDKLPSDMLEDLEEQRSIGSDDHLDDHIEPTYDRGVLQESVAEIAGVNLTDSQEETDGTAEYLTENCEVQEVIERQMNDLLEIELTEEFVSIPKDKEINNIIKI</sequence>
<dbReference type="OrthoDB" id="20127at2759"/>
<organism evidence="3">
    <name type="scientific">Ceratitis capitata</name>
    <name type="common">Mediterranean fruit fly</name>
    <name type="synonym">Tephritis capitata</name>
    <dbReference type="NCBI Taxonomy" id="7213"/>
    <lineage>
        <taxon>Eukaryota</taxon>
        <taxon>Metazoa</taxon>
        <taxon>Ecdysozoa</taxon>
        <taxon>Arthropoda</taxon>
        <taxon>Hexapoda</taxon>
        <taxon>Insecta</taxon>
        <taxon>Pterygota</taxon>
        <taxon>Neoptera</taxon>
        <taxon>Endopterygota</taxon>
        <taxon>Diptera</taxon>
        <taxon>Brachycera</taxon>
        <taxon>Muscomorpha</taxon>
        <taxon>Tephritoidea</taxon>
        <taxon>Tephritidae</taxon>
        <taxon>Ceratitis</taxon>
        <taxon>Ceratitis</taxon>
    </lineage>
</organism>
<accession>W8CB92</accession>
<dbReference type="GO" id="GO:0043565">
    <property type="term" value="F:sequence-specific DNA binding"/>
    <property type="evidence" value="ECO:0007669"/>
    <property type="project" value="TreeGrafter"/>
</dbReference>